<accession>A0AAW1W355</accession>
<gene>
    <name evidence="2" type="ORF">M0R45_037790</name>
</gene>
<evidence type="ECO:0000313" key="3">
    <source>
        <dbReference type="Proteomes" id="UP001457282"/>
    </source>
</evidence>
<dbReference type="Proteomes" id="UP001457282">
    <property type="component" value="Unassembled WGS sequence"/>
</dbReference>
<feature type="compositionally biased region" description="Basic and acidic residues" evidence="1">
    <location>
        <begin position="86"/>
        <end position="128"/>
    </location>
</feature>
<feature type="compositionally biased region" description="Basic and acidic residues" evidence="1">
    <location>
        <begin position="137"/>
        <end position="151"/>
    </location>
</feature>
<reference evidence="2 3" key="1">
    <citation type="journal article" date="2023" name="G3 (Bethesda)">
        <title>A chromosome-length genome assembly and annotation of blackberry (Rubus argutus, cv. 'Hillquist').</title>
        <authorList>
            <person name="Bruna T."/>
            <person name="Aryal R."/>
            <person name="Dudchenko O."/>
            <person name="Sargent D.J."/>
            <person name="Mead D."/>
            <person name="Buti M."/>
            <person name="Cavallini A."/>
            <person name="Hytonen T."/>
            <person name="Andres J."/>
            <person name="Pham M."/>
            <person name="Weisz D."/>
            <person name="Mascagni F."/>
            <person name="Usai G."/>
            <person name="Natali L."/>
            <person name="Bassil N."/>
            <person name="Fernandez G.E."/>
            <person name="Lomsadze A."/>
            <person name="Armour M."/>
            <person name="Olukolu B."/>
            <person name="Poorten T."/>
            <person name="Britton C."/>
            <person name="Davik J."/>
            <person name="Ashrafi H."/>
            <person name="Aiden E.L."/>
            <person name="Borodovsky M."/>
            <person name="Worthington M."/>
        </authorList>
    </citation>
    <scope>NUCLEOTIDE SEQUENCE [LARGE SCALE GENOMIC DNA]</scope>
    <source>
        <strain evidence="2">PI 553951</strain>
    </source>
</reference>
<keyword evidence="3" id="KW-1185">Reference proteome</keyword>
<evidence type="ECO:0000313" key="2">
    <source>
        <dbReference type="EMBL" id="KAK9913991.1"/>
    </source>
</evidence>
<sequence>MAFRQLMNKFSKLMKKKPQPKTLADFVDKPRKLWSEENAESLGENWTEEQVQELMKYKLKVEYDPKMPLDRYELLYNPQDQELLKKLGEKKEEKEGNGTAEEKKENDKEGNGKAEEKEGNGKAEEKEGNGTAEEKEENDKEGNGKGGREGGKWQGGREGGKWQGGREGGK</sequence>
<dbReference type="AlphaFoldDB" id="A0AAW1W355"/>
<evidence type="ECO:0000256" key="1">
    <source>
        <dbReference type="SAM" id="MobiDB-lite"/>
    </source>
</evidence>
<comment type="caution">
    <text evidence="2">The sequence shown here is derived from an EMBL/GenBank/DDBJ whole genome shotgun (WGS) entry which is preliminary data.</text>
</comment>
<proteinExistence type="predicted"/>
<dbReference type="EMBL" id="JBEDUW010000007">
    <property type="protein sequence ID" value="KAK9913991.1"/>
    <property type="molecule type" value="Genomic_DNA"/>
</dbReference>
<protein>
    <submittedName>
        <fullName evidence="2">Uncharacterized protein</fullName>
    </submittedName>
</protein>
<organism evidence="2 3">
    <name type="scientific">Rubus argutus</name>
    <name type="common">Southern blackberry</name>
    <dbReference type="NCBI Taxonomy" id="59490"/>
    <lineage>
        <taxon>Eukaryota</taxon>
        <taxon>Viridiplantae</taxon>
        <taxon>Streptophyta</taxon>
        <taxon>Embryophyta</taxon>
        <taxon>Tracheophyta</taxon>
        <taxon>Spermatophyta</taxon>
        <taxon>Magnoliopsida</taxon>
        <taxon>eudicotyledons</taxon>
        <taxon>Gunneridae</taxon>
        <taxon>Pentapetalae</taxon>
        <taxon>rosids</taxon>
        <taxon>fabids</taxon>
        <taxon>Rosales</taxon>
        <taxon>Rosaceae</taxon>
        <taxon>Rosoideae</taxon>
        <taxon>Rosoideae incertae sedis</taxon>
        <taxon>Rubus</taxon>
    </lineage>
</organism>
<feature type="compositionally biased region" description="Gly residues" evidence="1">
    <location>
        <begin position="152"/>
        <end position="170"/>
    </location>
</feature>
<name>A0AAW1W355_RUBAR</name>
<feature type="region of interest" description="Disordered" evidence="1">
    <location>
        <begin position="86"/>
        <end position="170"/>
    </location>
</feature>